<sequence length="179" mass="20161">MQRGFEIVSRYANQGLQVPYRTTQQSAGYDFECAEDFVLPSIWRHDLLHAFKRLRHREPLTTEELEAGNHDLKPFLVPTGIKAYMQPGEVLILANRSSNPLKHGLILPNGVGVIDADYYNNEKNEGEIFVQLVNVSLHDVTIPKGQRIAQGIFMPFRLADGEQVPQQQRTGGFGSSDRA</sequence>
<keyword evidence="4" id="KW-0546">Nucleotide metabolism</keyword>
<evidence type="ECO:0000256" key="1">
    <source>
        <dbReference type="ARBA" id="ARBA00006581"/>
    </source>
</evidence>
<comment type="similarity">
    <text evidence="1">Belongs to the dUTPase family.</text>
</comment>
<dbReference type="Gene3D" id="2.70.40.10">
    <property type="match status" value="1"/>
</dbReference>
<keyword evidence="8" id="KW-1185">Reference proteome</keyword>
<organism evidence="7 8">
    <name type="scientific">Levilactobacillus acidifarinae DSM 19394 = JCM 15949</name>
    <dbReference type="NCBI Taxonomy" id="1423715"/>
    <lineage>
        <taxon>Bacteria</taxon>
        <taxon>Bacillati</taxon>
        <taxon>Bacillota</taxon>
        <taxon>Bacilli</taxon>
        <taxon>Lactobacillales</taxon>
        <taxon>Lactobacillaceae</taxon>
        <taxon>Levilactobacillus</taxon>
    </lineage>
</organism>
<dbReference type="AlphaFoldDB" id="A0A0R1LTG0"/>
<dbReference type="PATRIC" id="fig|1423715.3.peg.2032"/>
<reference evidence="7 8" key="1">
    <citation type="journal article" date="2015" name="Genome Announc.">
        <title>Expanding the biotechnology potential of lactobacilli through comparative genomics of 213 strains and associated genera.</title>
        <authorList>
            <person name="Sun Z."/>
            <person name="Harris H.M."/>
            <person name="McCann A."/>
            <person name="Guo C."/>
            <person name="Argimon S."/>
            <person name="Zhang W."/>
            <person name="Yang X."/>
            <person name="Jeffery I.B."/>
            <person name="Cooney J.C."/>
            <person name="Kagawa T.F."/>
            <person name="Liu W."/>
            <person name="Song Y."/>
            <person name="Salvetti E."/>
            <person name="Wrobel A."/>
            <person name="Rasinkangas P."/>
            <person name="Parkhill J."/>
            <person name="Rea M.C."/>
            <person name="O'Sullivan O."/>
            <person name="Ritari J."/>
            <person name="Douillard F.P."/>
            <person name="Paul Ross R."/>
            <person name="Yang R."/>
            <person name="Briner A.E."/>
            <person name="Felis G.E."/>
            <person name="de Vos W.M."/>
            <person name="Barrangou R."/>
            <person name="Klaenhammer T.R."/>
            <person name="Caufield P.W."/>
            <person name="Cui Y."/>
            <person name="Zhang H."/>
            <person name="O'Toole P.W."/>
        </authorList>
    </citation>
    <scope>NUCLEOTIDE SEQUENCE [LARGE SCALE GENOMIC DNA]</scope>
    <source>
        <strain evidence="7 8">DSM 19394</strain>
    </source>
</reference>
<evidence type="ECO:0000259" key="6">
    <source>
        <dbReference type="Pfam" id="PF00692"/>
    </source>
</evidence>
<evidence type="ECO:0000256" key="3">
    <source>
        <dbReference type="ARBA" id="ARBA00022801"/>
    </source>
</evidence>
<dbReference type="RefSeq" id="WP_057800835.1">
    <property type="nucleotide sequence ID" value="NZ_AZDV01000003.1"/>
</dbReference>
<dbReference type="STRING" id="1423715.FD25_GL001981"/>
<dbReference type="InterPro" id="IPR029054">
    <property type="entry name" value="dUTPase-like"/>
</dbReference>
<accession>A0A0R1LTG0</accession>
<evidence type="ECO:0000313" key="8">
    <source>
        <dbReference type="Proteomes" id="UP000051955"/>
    </source>
</evidence>
<comment type="caution">
    <text evidence="7">The sequence shown here is derived from an EMBL/GenBank/DDBJ whole genome shotgun (WGS) entry which is preliminary data.</text>
</comment>
<dbReference type="GO" id="GO:0000287">
    <property type="term" value="F:magnesium ion binding"/>
    <property type="evidence" value="ECO:0007669"/>
    <property type="project" value="InterPro"/>
</dbReference>
<gene>
    <name evidence="7" type="ORF">FD25_GL001981</name>
</gene>
<dbReference type="InterPro" id="IPR008181">
    <property type="entry name" value="dUTPase"/>
</dbReference>
<proteinExistence type="inferred from homology"/>
<dbReference type="Pfam" id="PF00692">
    <property type="entry name" value="dUTPase"/>
    <property type="match status" value="1"/>
</dbReference>
<dbReference type="SUPFAM" id="SSF51283">
    <property type="entry name" value="dUTPase-like"/>
    <property type="match status" value="1"/>
</dbReference>
<dbReference type="PANTHER" id="PTHR11241:SF0">
    <property type="entry name" value="DEOXYURIDINE 5'-TRIPHOSPHATE NUCLEOTIDOHYDROLASE"/>
    <property type="match status" value="1"/>
</dbReference>
<dbReference type="OrthoDB" id="9809956at2"/>
<dbReference type="CDD" id="cd07557">
    <property type="entry name" value="trimeric_dUTPase"/>
    <property type="match status" value="1"/>
</dbReference>
<name>A0A0R1LTG0_9LACO</name>
<evidence type="ECO:0000256" key="4">
    <source>
        <dbReference type="ARBA" id="ARBA00023080"/>
    </source>
</evidence>
<dbReference type="PANTHER" id="PTHR11241">
    <property type="entry name" value="DEOXYURIDINE 5'-TRIPHOSPHATE NUCLEOTIDOHYDROLASE"/>
    <property type="match status" value="1"/>
</dbReference>
<dbReference type="GO" id="GO:0006226">
    <property type="term" value="P:dUMP biosynthetic process"/>
    <property type="evidence" value="ECO:0007669"/>
    <property type="project" value="InterPro"/>
</dbReference>
<dbReference type="GO" id="GO:0046081">
    <property type="term" value="P:dUTP catabolic process"/>
    <property type="evidence" value="ECO:0007669"/>
    <property type="project" value="InterPro"/>
</dbReference>
<dbReference type="GO" id="GO:0004170">
    <property type="term" value="F:dUTP diphosphatase activity"/>
    <property type="evidence" value="ECO:0007669"/>
    <property type="project" value="UniProtKB-EC"/>
</dbReference>
<dbReference type="InterPro" id="IPR036157">
    <property type="entry name" value="dUTPase-like_sf"/>
</dbReference>
<dbReference type="Proteomes" id="UP000051955">
    <property type="component" value="Unassembled WGS sequence"/>
</dbReference>
<dbReference type="EMBL" id="AZDV01000003">
    <property type="protein sequence ID" value="KRK96484.1"/>
    <property type="molecule type" value="Genomic_DNA"/>
</dbReference>
<evidence type="ECO:0000256" key="5">
    <source>
        <dbReference type="ARBA" id="ARBA00047686"/>
    </source>
</evidence>
<dbReference type="InterPro" id="IPR033704">
    <property type="entry name" value="dUTPase_trimeric"/>
</dbReference>
<dbReference type="EC" id="3.6.1.23" evidence="2"/>
<protein>
    <recommendedName>
        <fullName evidence="2">dUTP diphosphatase</fullName>
        <ecNumber evidence="2">3.6.1.23</ecNumber>
    </recommendedName>
</protein>
<keyword evidence="3" id="KW-0378">Hydrolase</keyword>
<evidence type="ECO:0000313" key="7">
    <source>
        <dbReference type="EMBL" id="KRK96484.1"/>
    </source>
</evidence>
<feature type="domain" description="dUTPase-like" evidence="6">
    <location>
        <begin position="75"/>
        <end position="176"/>
    </location>
</feature>
<comment type="catalytic activity">
    <reaction evidence="5">
        <text>dUTP + H2O = dUMP + diphosphate + H(+)</text>
        <dbReference type="Rhea" id="RHEA:10248"/>
        <dbReference type="ChEBI" id="CHEBI:15377"/>
        <dbReference type="ChEBI" id="CHEBI:15378"/>
        <dbReference type="ChEBI" id="CHEBI:33019"/>
        <dbReference type="ChEBI" id="CHEBI:61555"/>
        <dbReference type="ChEBI" id="CHEBI:246422"/>
        <dbReference type="EC" id="3.6.1.23"/>
    </reaction>
</comment>
<evidence type="ECO:0000256" key="2">
    <source>
        <dbReference type="ARBA" id="ARBA00012379"/>
    </source>
</evidence>